<dbReference type="FunFam" id="3.40.50.300:FF:000425">
    <property type="entry name" value="Probable ABC transporter, ATP-binding subunit"/>
    <property type="match status" value="1"/>
</dbReference>
<dbReference type="EC" id="7.6.2.9" evidence="4"/>
<dbReference type="InterPro" id="IPR017871">
    <property type="entry name" value="ABC_transporter-like_CS"/>
</dbReference>
<proteinExistence type="predicted"/>
<dbReference type="RefSeq" id="WP_099384116.1">
    <property type="nucleotide sequence ID" value="NZ_PEBD01000010.1"/>
</dbReference>
<dbReference type="PANTHER" id="PTHR42781:SF4">
    <property type="entry name" value="SPERMIDINE_PUTRESCINE IMPORT ATP-BINDING PROTEIN POTA"/>
    <property type="match status" value="1"/>
</dbReference>
<protein>
    <recommendedName>
        <fullName evidence="4">ABC-type quaternary amine transporter</fullName>
        <ecNumber evidence="4">7.6.2.9</ecNumber>
    </recommendedName>
</protein>
<reference evidence="6 7" key="1">
    <citation type="submission" date="2017-10" db="EMBL/GenBank/DDBJ databases">
        <title>The draft genome sequence of Williamsia sp. BULT 1.1 isolated from the semi-arid grassland soils from South Africa.</title>
        <authorList>
            <person name="Kabwe M.H."/>
            <person name="Govender N."/>
            <person name="Mutseka Lunga P."/>
            <person name="Vikram S."/>
            <person name="Makhalanyane T.P."/>
        </authorList>
    </citation>
    <scope>NUCLEOTIDE SEQUENCE [LARGE SCALE GENOMIC DNA]</scope>
    <source>
        <strain evidence="6 7">BULT 1.1</strain>
    </source>
</reference>
<dbReference type="PROSITE" id="PS00211">
    <property type="entry name" value="ABC_TRANSPORTER_1"/>
    <property type="match status" value="1"/>
</dbReference>
<keyword evidence="2" id="KW-0547">Nucleotide-binding</keyword>
<dbReference type="PANTHER" id="PTHR42781">
    <property type="entry name" value="SPERMIDINE/PUTRESCINE IMPORT ATP-BINDING PROTEIN POTA"/>
    <property type="match status" value="1"/>
</dbReference>
<dbReference type="GO" id="GO:0015418">
    <property type="term" value="F:ABC-type quaternary ammonium compound transporting activity"/>
    <property type="evidence" value="ECO:0007669"/>
    <property type="project" value="UniProtKB-EC"/>
</dbReference>
<evidence type="ECO:0000313" key="6">
    <source>
        <dbReference type="EMBL" id="PHV65798.1"/>
    </source>
</evidence>
<feature type="domain" description="ABC transporter" evidence="5">
    <location>
        <begin position="2"/>
        <end position="234"/>
    </location>
</feature>
<comment type="caution">
    <text evidence="6">The sequence shown here is derived from an EMBL/GenBank/DDBJ whole genome shotgun (WGS) entry which is preliminary data.</text>
</comment>
<keyword evidence="3" id="KW-0067">ATP-binding</keyword>
<evidence type="ECO:0000256" key="4">
    <source>
        <dbReference type="ARBA" id="ARBA00066388"/>
    </source>
</evidence>
<evidence type="ECO:0000256" key="1">
    <source>
        <dbReference type="ARBA" id="ARBA00022448"/>
    </source>
</evidence>
<dbReference type="AlphaFoldDB" id="A0A2G3PJ12"/>
<evidence type="ECO:0000256" key="2">
    <source>
        <dbReference type="ARBA" id="ARBA00022741"/>
    </source>
</evidence>
<dbReference type="InterPro" id="IPR008995">
    <property type="entry name" value="Mo/tungstate-bd_C_term_dom"/>
</dbReference>
<dbReference type="SMART" id="SM00382">
    <property type="entry name" value="AAA"/>
    <property type="match status" value="1"/>
</dbReference>
<dbReference type="SUPFAM" id="SSF52540">
    <property type="entry name" value="P-loop containing nucleoside triphosphate hydrolases"/>
    <property type="match status" value="1"/>
</dbReference>
<dbReference type="PROSITE" id="PS50893">
    <property type="entry name" value="ABC_TRANSPORTER_2"/>
    <property type="match status" value="1"/>
</dbReference>
<sequence>MLQLSSVTVGYRSETVLDDLSLSIGTEGSAITALLGPSGCGKSTLIRAIAGLEPLTAGTVTFDGADLAPIATHRRDFGVVFQDGQLLPGRSVADNIGYGLRARRWRKDATGTRVAEMLDLVDLSGYGNRQVAELSGGQQQRVALARALAPRPRLLLLDEPLSALDRQLRERLAVEIAEIIDATGTPTIVVTHDHTEAALMADHIAVMDRGRIIQHDDPASLWRAPRNDRVARFIGCTTIFQGTVRAGVLDSDLGAVALDVPDGRVRIGLRPDAVTAVPLADAGQSAPVGTVRHVASLPEGTRVRLSVAGIDVDAVSSAAVSLGDRMAIALDAHRLAVITEHSTEDADA</sequence>
<evidence type="ECO:0000313" key="7">
    <source>
        <dbReference type="Proteomes" id="UP000225108"/>
    </source>
</evidence>
<organism evidence="6 7">
    <name type="scientific">Williamsia marianensis</name>
    <dbReference type="NCBI Taxonomy" id="85044"/>
    <lineage>
        <taxon>Bacteria</taxon>
        <taxon>Bacillati</taxon>
        <taxon>Actinomycetota</taxon>
        <taxon>Actinomycetes</taxon>
        <taxon>Mycobacteriales</taxon>
        <taxon>Nocardiaceae</taxon>
        <taxon>Williamsia</taxon>
    </lineage>
</organism>
<gene>
    <name evidence="6" type="ORF">CSW57_19010</name>
</gene>
<dbReference type="InterPro" id="IPR050093">
    <property type="entry name" value="ABC_SmlMolc_Importer"/>
</dbReference>
<dbReference type="GO" id="GO:0016887">
    <property type="term" value="F:ATP hydrolysis activity"/>
    <property type="evidence" value="ECO:0007669"/>
    <property type="project" value="InterPro"/>
</dbReference>
<name>A0A2G3PJ12_WILMA</name>
<dbReference type="SUPFAM" id="SSF50331">
    <property type="entry name" value="MOP-like"/>
    <property type="match status" value="1"/>
</dbReference>
<accession>A0A2G3PJ12</accession>
<dbReference type="Pfam" id="PF00005">
    <property type="entry name" value="ABC_tran"/>
    <property type="match status" value="1"/>
</dbReference>
<dbReference type="EMBL" id="PEBD01000010">
    <property type="protein sequence ID" value="PHV65798.1"/>
    <property type="molecule type" value="Genomic_DNA"/>
</dbReference>
<dbReference type="InterPro" id="IPR003593">
    <property type="entry name" value="AAA+_ATPase"/>
</dbReference>
<dbReference type="Gene3D" id="3.40.50.300">
    <property type="entry name" value="P-loop containing nucleotide triphosphate hydrolases"/>
    <property type="match status" value="1"/>
</dbReference>
<keyword evidence="1" id="KW-0813">Transport</keyword>
<evidence type="ECO:0000256" key="3">
    <source>
        <dbReference type="ARBA" id="ARBA00022840"/>
    </source>
</evidence>
<dbReference type="InterPro" id="IPR003439">
    <property type="entry name" value="ABC_transporter-like_ATP-bd"/>
</dbReference>
<dbReference type="InterPro" id="IPR027417">
    <property type="entry name" value="P-loop_NTPase"/>
</dbReference>
<evidence type="ECO:0000259" key="5">
    <source>
        <dbReference type="PROSITE" id="PS50893"/>
    </source>
</evidence>
<dbReference type="Proteomes" id="UP000225108">
    <property type="component" value="Unassembled WGS sequence"/>
</dbReference>
<dbReference type="GO" id="GO:0005524">
    <property type="term" value="F:ATP binding"/>
    <property type="evidence" value="ECO:0007669"/>
    <property type="project" value="UniProtKB-KW"/>
</dbReference>